<dbReference type="SUPFAM" id="SSF46785">
    <property type="entry name" value="Winged helix' DNA-binding domain"/>
    <property type="match status" value="1"/>
</dbReference>
<dbReference type="RefSeq" id="WP_154758236.1">
    <property type="nucleotide sequence ID" value="NZ_WMBA01000029.1"/>
</dbReference>
<dbReference type="PANTHER" id="PTHR30136">
    <property type="entry name" value="HELIX-TURN-HELIX TRANSCRIPTIONAL REGULATOR, ICLR FAMILY"/>
    <property type="match status" value="1"/>
</dbReference>
<dbReference type="InterPro" id="IPR005471">
    <property type="entry name" value="Tscrpt_reg_IclR_N"/>
</dbReference>
<feature type="domain" description="IclR-ED" evidence="5">
    <location>
        <begin position="81"/>
        <end position="259"/>
    </location>
</feature>
<dbReference type="Gene3D" id="3.30.450.40">
    <property type="match status" value="1"/>
</dbReference>
<accession>A0A6N7Z2T7</accession>
<evidence type="ECO:0000256" key="1">
    <source>
        <dbReference type="ARBA" id="ARBA00023015"/>
    </source>
</evidence>
<sequence length="266" mass="28642">MQEHDDVRPAVASMDTSASGVTERVARLLLAFLGTEGHLTLPELMRRTGLPKSTTYRMVNDLIEYGLLERTAGGSVMPAMSMFELGLLTGRFRHLREGAAPVMQQLYDEFRQVVHLGVLTGIDVLYLLKIGGRPGSVLPTRDGGRMPAYLTGLGKAMIAFMPDPEIGTFIGTVLTEVPEIGCDPSAPWGELRKIQKYGIAFDSEEAVRGINCVAAPIFLPGTHGTAAVSVTGPIRSFDLRRAANSVALAAATVTRALGVRRTYNCP</sequence>
<evidence type="ECO:0000256" key="3">
    <source>
        <dbReference type="ARBA" id="ARBA00023163"/>
    </source>
</evidence>
<comment type="caution">
    <text evidence="6">The sequence shown here is derived from an EMBL/GenBank/DDBJ whole genome shotgun (WGS) entry which is preliminary data.</text>
</comment>
<dbReference type="GO" id="GO:0003700">
    <property type="term" value="F:DNA-binding transcription factor activity"/>
    <property type="evidence" value="ECO:0007669"/>
    <property type="project" value="TreeGrafter"/>
</dbReference>
<dbReference type="SUPFAM" id="SSF55781">
    <property type="entry name" value="GAF domain-like"/>
    <property type="match status" value="1"/>
</dbReference>
<keyword evidence="2" id="KW-0238">DNA-binding</keyword>
<dbReference type="Pfam" id="PF01614">
    <property type="entry name" value="IclR_C"/>
    <property type="match status" value="1"/>
</dbReference>
<dbReference type="Gene3D" id="1.10.10.10">
    <property type="entry name" value="Winged helix-like DNA-binding domain superfamily/Winged helix DNA-binding domain"/>
    <property type="match status" value="1"/>
</dbReference>
<keyword evidence="1" id="KW-0805">Transcription regulation</keyword>
<dbReference type="PROSITE" id="PS51078">
    <property type="entry name" value="ICLR_ED"/>
    <property type="match status" value="1"/>
</dbReference>
<dbReference type="GO" id="GO:0003677">
    <property type="term" value="F:DNA binding"/>
    <property type="evidence" value="ECO:0007669"/>
    <property type="project" value="UniProtKB-KW"/>
</dbReference>
<dbReference type="InterPro" id="IPR050707">
    <property type="entry name" value="HTH_MetabolicPath_Reg"/>
</dbReference>
<dbReference type="OrthoDB" id="60629at2"/>
<dbReference type="AlphaFoldDB" id="A0A6N7Z2T7"/>
<feature type="domain" description="HTH iclR-type" evidence="4">
    <location>
        <begin position="19"/>
        <end position="87"/>
    </location>
</feature>
<keyword evidence="7" id="KW-1185">Reference proteome</keyword>
<reference evidence="6 7" key="1">
    <citation type="submission" date="2019-11" db="EMBL/GenBank/DDBJ databases">
        <title>Draft genome of Amycolatopsis RM579.</title>
        <authorList>
            <person name="Duangmal K."/>
            <person name="Mingma R."/>
        </authorList>
    </citation>
    <scope>NUCLEOTIDE SEQUENCE [LARGE SCALE GENOMIC DNA]</scope>
    <source>
        <strain evidence="6 7">RM579</strain>
    </source>
</reference>
<protein>
    <submittedName>
        <fullName evidence="6">Helix-turn-helix domain-containing protein</fullName>
    </submittedName>
</protein>
<dbReference type="EMBL" id="WMBA01000029">
    <property type="protein sequence ID" value="MTD56063.1"/>
    <property type="molecule type" value="Genomic_DNA"/>
</dbReference>
<dbReference type="PANTHER" id="PTHR30136:SF24">
    <property type="entry name" value="HTH-TYPE TRANSCRIPTIONAL REPRESSOR ALLR"/>
    <property type="match status" value="1"/>
</dbReference>
<dbReference type="InterPro" id="IPR036388">
    <property type="entry name" value="WH-like_DNA-bd_sf"/>
</dbReference>
<evidence type="ECO:0000259" key="5">
    <source>
        <dbReference type="PROSITE" id="PS51078"/>
    </source>
</evidence>
<dbReference type="InterPro" id="IPR029016">
    <property type="entry name" value="GAF-like_dom_sf"/>
</dbReference>
<name>A0A6N7Z2T7_9PSEU</name>
<dbReference type="InterPro" id="IPR014757">
    <property type="entry name" value="Tscrpt_reg_IclR_C"/>
</dbReference>
<keyword evidence="3" id="KW-0804">Transcription</keyword>
<dbReference type="Pfam" id="PF09339">
    <property type="entry name" value="HTH_IclR"/>
    <property type="match status" value="1"/>
</dbReference>
<evidence type="ECO:0000313" key="7">
    <source>
        <dbReference type="Proteomes" id="UP000440096"/>
    </source>
</evidence>
<proteinExistence type="predicted"/>
<dbReference type="PROSITE" id="PS51077">
    <property type="entry name" value="HTH_ICLR"/>
    <property type="match status" value="1"/>
</dbReference>
<evidence type="ECO:0000256" key="2">
    <source>
        <dbReference type="ARBA" id="ARBA00023125"/>
    </source>
</evidence>
<evidence type="ECO:0000259" key="4">
    <source>
        <dbReference type="PROSITE" id="PS51077"/>
    </source>
</evidence>
<dbReference type="InterPro" id="IPR036390">
    <property type="entry name" value="WH_DNA-bd_sf"/>
</dbReference>
<evidence type="ECO:0000313" key="6">
    <source>
        <dbReference type="EMBL" id="MTD56063.1"/>
    </source>
</evidence>
<organism evidence="6 7">
    <name type="scientific">Amycolatopsis pithecellobii</name>
    <dbReference type="NCBI Taxonomy" id="664692"/>
    <lineage>
        <taxon>Bacteria</taxon>
        <taxon>Bacillati</taxon>
        <taxon>Actinomycetota</taxon>
        <taxon>Actinomycetes</taxon>
        <taxon>Pseudonocardiales</taxon>
        <taxon>Pseudonocardiaceae</taxon>
        <taxon>Amycolatopsis</taxon>
    </lineage>
</organism>
<gene>
    <name evidence="6" type="ORF">GKO32_19075</name>
</gene>
<dbReference type="GO" id="GO:0045892">
    <property type="term" value="P:negative regulation of DNA-templated transcription"/>
    <property type="evidence" value="ECO:0007669"/>
    <property type="project" value="TreeGrafter"/>
</dbReference>
<dbReference type="SMART" id="SM00346">
    <property type="entry name" value="HTH_ICLR"/>
    <property type="match status" value="1"/>
</dbReference>
<dbReference type="Proteomes" id="UP000440096">
    <property type="component" value="Unassembled WGS sequence"/>
</dbReference>